<evidence type="ECO:0000313" key="1">
    <source>
        <dbReference type="EMBL" id="KXS16290.1"/>
    </source>
</evidence>
<sequence>MAPSVAFMRSLSRIPIEVAGIIALPLAKSGVRQRYSHPVATLSIPVVSSSWHQSRAYVSSDNGTEISKSDKKQPSEDLVRILRRSLVSSPEDINARDPMEVYQLLRRNPSLLQRLERADFRDLLCRARRNAEWAHTVFSDMTRLPHLHPLTQPDFHLYLHAQSATWVAGPGGLSYPFARHFLTHMRTCRVVPNDSTYGILVPLLADRLKDPDAARWVIENQMEQDGLVDMDSKLVVDVLKGYLSEGSIDRADAGLKWIRGRWGPEFEEWVRTFVKDELISVGIDTERPLVARKRKGTELNAHELFKNRMRDVEKFHRATHDMDPMEQ</sequence>
<accession>A0A139AHP9</accession>
<dbReference type="AlphaFoldDB" id="A0A139AHP9"/>
<protein>
    <submittedName>
        <fullName evidence="1">Uncharacterized protein</fullName>
    </submittedName>
</protein>
<name>A0A139AHP9_GONPJ</name>
<gene>
    <name evidence="1" type="ORF">M427DRAFT_55722</name>
</gene>
<proteinExistence type="predicted"/>
<organism evidence="1 2">
    <name type="scientific">Gonapodya prolifera (strain JEL478)</name>
    <name type="common">Monoblepharis prolifera</name>
    <dbReference type="NCBI Taxonomy" id="1344416"/>
    <lineage>
        <taxon>Eukaryota</taxon>
        <taxon>Fungi</taxon>
        <taxon>Fungi incertae sedis</taxon>
        <taxon>Chytridiomycota</taxon>
        <taxon>Chytridiomycota incertae sedis</taxon>
        <taxon>Monoblepharidomycetes</taxon>
        <taxon>Monoblepharidales</taxon>
        <taxon>Gonapodyaceae</taxon>
        <taxon>Gonapodya</taxon>
    </lineage>
</organism>
<dbReference type="InterPro" id="IPR011990">
    <property type="entry name" value="TPR-like_helical_dom_sf"/>
</dbReference>
<dbReference type="Gene3D" id="1.25.40.10">
    <property type="entry name" value="Tetratricopeptide repeat domain"/>
    <property type="match status" value="1"/>
</dbReference>
<reference evidence="1 2" key="1">
    <citation type="journal article" date="2015" name="Genome Biol. Evol.">
        <title>Phylogenomic analyses indicate that early fungi evolved digesting cell walls of algal ancestors of land plants.</title>
        <authorList>
            <person name="Chang Y."/>
            <person name="Wang S."/>
            <person name="Sekimoto S."/>
            <person name="Aerts A.L."/>
            <person name="Choi C."/>
            <person name="Clum A."/>
            <person name="LaButti K.M."/>
            <person name="Lindquist E.A."/>
            <person name="Yee Ngan C."/>
            <person name="Ohm R.A."/>
            <person name="Salamov A.A."/>
            <person name="Grigoriev I.V."/>
            <person name="Spatafora J.W."/>
            <person name="Berbee M.L."/>
        </authorList>
    </citation>
    <scope>NUCLEOTIDE SEQUENCE [LARGE SCALE GENOMIC DNA]</scope>
    <source>
        <strain evidence="1 2">JEL478</strain>
    </source>
</reference>
<keyword evidence="2" id="KW-1185">Reference proteome</keyword>
<evidence type="ECO:0000313" key="2">
    <source>
        <dbReference type="Proteomes" id="UP000070544"/>
    </source>
</evidence>
<dbReference type="Proteomes" id="UP000070544">
    <property type="component" value="Unassembled WGS sequence"/>
</dbReference>
<dbReference type="EMBL" id="KQ965754">
    <property type="protein sequence ID" value="KXS16290.1"/>
    <property type="molecule type" value="Genomic_DNA"/>
</dbReference>